<dbReference type="EMBL" id="JAQIZZ010000003">
    <property type="protein sequence ID" value="KAJ5546175.1"/>
    <property type="molecule type" value="Genomic_DNA"/>
</dbReference>
<evidence type="ECO:0000313" key="2">
    <source>
        <dbReference type="Proteomes" id="UP001220324"/>
    </source>
</evidence>
<gene>
    <name evidence="1" type="ORF">N7494_003760</name>
</gene>
<reference evidence="1 2" key="1">
    <citation type="journal article" date="2023" name="IMA Fungus">
        <title>Comparative genomic study of the Penicillium genus elucidates a diverse pangenome and 15 lateral gene transfer events.</title>
        <authorList>
            <person name="Petersen C."/>
            <person name="Sorensen T."/>
            <person name="Nielsen M.R."/>
            <person name="Sondergaard T.E."/>
            <person name="Sorensen J.L."/>
            <person name="Fitzpatrick D.A."/>
            <person name="Frisvad J.C."/>
            <person name="Nielsen K.L."/>
        </authorList>
    </citation>
    <scope>NUCLEOTIDE SEQUENCE [LARGE SCALE GENOMIC DNA]</scope>
    <source>
        <strain evidence="1 2">IBT 35679</strain>
    </source>
</reference>
<accession>A0AAD6CZC7</accession>
<name>A0AAD6CZC7_9EURO</name>
<keyword evidence="2" id="KW-1185">Reference proteome</keyword>
<proteinExistence type="predicted"/>
<organism evidence="1 2">
    <name type="scientific">Penicillium frequentans</name>
    <dbReference type="NCBI Taxonomy" id="3151616"/>
    <lineage>
        <taxon>Eukaryota</taxon>
        <taxon>Fungi</taxon>
        <taxon>Dikarya</taxon>
        <taxon>Ascomycota</taxon>
        <taxon>Pezizomycotina</taxon>
        <taxon>Eurotiomycetes</taxon>
        <taxon>Eurotiomycetidae</taxon>
        <taxon>Eurotiales</taxon>
        <taxon>Aspergillaceae</taxon>
        <taxon>Penicillium</taxon>
    </lineage>
</organism>
<comment type="caution">
    <text evidence="1">The sequence shown here is derived from an EMBL/GenBank/DDBJ whole genome shotgun (WGS) entry which is preliminary data.</text>
</comment>
<dbReference type="AlphaFoldDB" id="A0AAD6CZC7"/>
<evidence type="ECO:0000313" key="1">
    <source>
        <dbReference type="EMBL" id="KAJ5546175.1"/>
    </source>
</evidence>
<protein>
    <submittedName>
        <fullName evidence="1">Uncharacterized protein</fullName>
    </submittedName>
</protein>
<dbReference type="Proteomes" id="UP001220324">
    <property type="component" value="Unassembled WGS sequence"/>
</dbReference>
<sequence length="122" mass="12443">MKDELVGIDSVGAAPMKDELVGIDSVGAAPMKDELVGIDSVVSASVALCAGSKVVPEPASSLEGSRVTDGIAVVVTDPSGLEEGCDREVGAGGKLLSVQKLLPSVGQEYPIWQHISFPQSVP</sequence>